<dbReference type="GO" id="GO:0008033">
    <property type="term" value="P:tRNA processing"/>
    <property type="evidence" value="ECO:0007669"/>
    <property type="project" value="UniProtKB-KW"/>
</dbReference>
<keyword evidence="7" id="KW-0548">Nucleotidyltransferase</keyword>
<dbReference type="PROSITE" id="PS51163">
    <property type="entry name" value="YRDC"/>
    <property type="match status" value="1"/>
</dbReference>
<dbReference type="GO" id="GO:0061710">
    <property type="term" value="F:L-threonylcarbamoyladenylate synthase"/>
    <property type="evidence" value="ECO:0007669"/>
    <property type="project" value="UniProtKB-EC"/>
</dbReference>
<gene>
    <name evidence="14" type="ORF">BJ992_001688</name>
</gene>
<dbReference type="EMBL" id="JACHIU010000001">
    <property type="protein sequence ID" value="MBB6472257.1"/>
    <property type="molecule type" value="Genomic_DNA"/>
</dbReference>
<dbReference type="InterPro" id="IPR017945">
    <property type="entry name" value="DHBP_synth_RibB-like_a/b_dom"/>
</dbReference>
<dbReference type="EC" id="2.7.7.87" evidence="3"/>
<keyword evidence="8" id="KW-0547">Nucleotide-binding</keyword>
<evidence type="ECO:0000256" key="6">
    <source>
        <dbReference type="ARBA" id="ARBA00022694"/>
    </source>
</evidence>
<comment type="similarity">
    <text evidence="2">Belongs to the SUA5 family.</text>
</comment>
<dbReference type="Proteomes" id="UP000555564">
    <property type="component" value="Unassembled WGS sequence"/>
</dbReference>
<keyword evidence="9" id="KW-0067">ATP-binding</keyword>
<feature type="compositionally biased region" description="Low complexity" evidence="12">
    <location>
        <begin position="221"/>
        <end position="243"/>
    </location>
</feature>
<reference evidence="14 15" key="1">
    <citation type="submission" date="2020-08" db="EMBL/GenBank/DDBJ databases">
        <title>Sequencing the genomes of 1000 actinobacteria strains.</title>
        <authorList>
            <person name="Klenk H.-P."/>
        </authorList>
    </citation>
    <scope>NUCLEOTIDE SEQUENCE [LARGE SCALE GENOMIC DNA]</scope>
    <source>
        <strain evidence="14 15">DSM 44936</strain>
    </source>
</reference>
<dbReference type="GO" id="GO:0000049">
    <property type="term" value="F:tRNA binding"/>
    <property type="evidence" value="ECO:0007669"/>
    <property type="project" value="TreeGrafter"/>
</dbReference>
<dbReference type="PANTHER" id="PTHR17490">
    <property type="entry name" value="SUA5"/>
    <property type="match status" value="1"/>
</dbReference>
<dbReference type="GO" id="GO:0006450">
    <property type="term" value="P:regulation of translational fidelity"/>
    <property type="evidence" value="ECO:0007669"/>
    <property type="project" value="TreeGrafter"/>
</dbReference>
<dbReference type="NCBIfam" id="TIGR00057">
    <property type="entry name" value="L-threonylcarbamoyladenylate synthase"/>
    <property type="match status" value="1"/>
</dbReference>
<proteinExistence type="inferred from homology"/>
<dbReference type="AlphaFoldDB" id="A0A7X0IEL3"/>
<keyword evidence="4" id="KW-0963">Cytoplasm</keyword>
<dbReference type="GO" id="GO:0005524">
    <property type="term" value="F:ATP binding"/>
    <property type="evidence" value="ECO:0007669"/>
    <property type="project" value="UniProtKB-KW"/>
</dbReference>
<evidence type="ECO:0000256" key="2">
    <source>
        <dbReference type="ARBA" id="ARBA00007663"/>
    </source>
</evidence>
<dbReference type="Gene3D" id="3.90.870.10">
    <property type="entry name" value="DHBP synthase"/>
    <property type="match status" value="1"/>
</dbReference>
<evidence type="ECO:0000256" key="8">
    <source>
        <dbReference type="ARBA" id="ARBA00022741"/>
    </source>
</evidence>
<accession>A0A7X0IEL3</accession>
<comment type="subcellular location">
    <subcellularLocation>
        <location evidence="1">Cytoplasm</location>
    </subcellularLocation>
</comment>
<evidence type="ECO:0000256" key="1">
    <source>
        <dbReference type="ARBA" id="ARBA00004496"/>
    </source>
</evidence>
<evidence type="ECO:0000259" key="13">
    <source>
        <dbReference type="PROSITE" id="PS51163"/>
    </source>
</evidence>
<evidence type="ECO:0000256" key="5">
    <source>
        <dbReference type="ARBA" id="ARBA00022679"/>
    </source>
</evidence>
<name>A0A7X0IEL3_9ACTN</name>
<keyword evidence="15" id="KW-1185">Reference proteome</keyword>
<dbReference type="PANTHER" id="PTHR17490:SF16">
    <property type="entry name" value="THREONYLCARBAMOYL-AMP SYNTHASE"/>
    <property type="match status" value="1"/>
</dbReference>
<dbReference type="SUPFAM" id="SSF55821">
    <property type="entry name" value="YrdC/RibB"/>
    <property type="match status" value="1"/>
</dbReference>
<dbReference type="InterPro" id="IPR006070">
    <property type="entry name" value="Sua5-like_dom"/>
</dbReference>
<dbReference type="GO" id="GO:0005737">
    <property type="term" value="C:cytoplasm"/>
    <property type="evidence" value="ECO:0007669"/>
    <property type="project" value="UniProtKB-SubCell"/>
</dbReference>
<evidence type="ECO:0000256" key="10">
    <source>
        <dbReference type="ARBA" id="ARBA00029774"/>
    </source>
</evidence>
<feature type="region of interest" description="Disordered" evidence="12">
    <location>
        <begin position="212"/>
        <end position="365"/>
    </location>
</feature>
<evidence type="ECO:0000256" key="3">
    <source>
        <dbReference type="ARBA" id="ARBA00012584"/>
    </source>
</evidence>
<organism evidence="14 15">
    <name type="scientific">Sphaerisporangium rubeum</name>
    <dbReference type="NCBI Taxonomy" id="321317"/>
    <lineage>
        <taxon>Bacteria</taxon>
        <taxon>Bacillati</taxon>
        <taxon>Actinomycetota</taxon>
        <taxon>Actinomycetes</taxon>
        <taxon>Streptosporangiales</taxon>
        <taxon>Streptosporangiaceae</taxon>
        <taxon>Sphaerisporangium</taxon>
    </lineage>
</organism>
<evidence type="ECO:0000256" key="4">
    <source>
        <dbReference type="ARBA" id="ARBA00022490"/>
    </source>
</evidence>
<comment type="caution">
    <text evidence="14">The sequence shown here is derived from an EMBL/GenBank/DDBJ whole genome shotgun (WGS) entry which is preliminary data.</text>
</comment>
<evidence type="ECO:0000313" key="15">
    <source>
        <dbReference type="Proteomes" id="UP000555564"/>
    </source>
</evidence>
<evidence type="ECO:0000256" key="12">
    <source>
        <dbReference type="SAM" id="MobiDB-lite"/>
    </source>
</evidence>
<keyword evidence="6" id="KW-0819">tRNA processing</keyword>
<dbReference type="Pfam" id="PF01300">
    <property type="entry name" value="Sua5_yciO_yrdC"/>
    <property type="match status" value="1"/>
</dbReference>
<keyword evidence="5" id="KW-0808">Transferase</keyword>
<feature type="compositionally biased region" description="Basic and acidic residues" evidence="12">
    <location>
        <begin position="257"/>
        <end position="297"/>
    </location>
</feature>
<evidence type="ECO:0000256" key="11">
    <source>
        <dbReference type="ARBA" id="ARBA00048366"/>
    </source>
</evidence>
<evidence type="ECO:0000256" key="7">
    <source>
        <dbReference type="ARBA" id="ARBA00022695"/>
    </source>
</evidence>
<comment type="catalytic activity">
    <reaction evidence="11">
        <text>L-threonine + hydrogencarbonate + ATP = L-threonylcarbamoyladenylate + diphosphate + H2O</text>
        <dbReference type="Rhea" id="RHEA:36407"/>
        <dbReference type="ChEBI" id="CHEBI:15377"/>
        <dbReference type="ChEBI" id="CHEBI:17544"/>
        <dbReference type="ChEBI" id="CHEBI:30616"/>
        <dbReference type="ChEBI" id="CHEBI:33019"/>
        <dbReference type="ChEBI" id="CHEBI:57926"/>
        <dbReference type="ChEBI" id="CHEBI:73682"/>
        <dbReference type="EC" id="2.7.7.87"/>
    </reaction>
</comment>
<evidence type="ECO:0000313" key="14">
    <source>
        <dbReference type="EMBL" id="MBB6472257.1"/>
    </source>
</evidence>
<dbReference type="InterPro" id="IPR050156">
    <property type="entry name" value="TC-AMP_synthase_SUA5"/>
</dbReference>
<dbReference type="GO" id="GO:0003725">
    <property type="term" value="F:double-stranded RNA binding"/>
    <property type="evidence" value="ECO:0007669"/>
    <property type="project" value="InterPro"/>
</dbReference>
<evidence type="ECO:0000256" key="9">
    <source>
        <dbReference type="ARBA" id="ARBA00022840"/>
    </source>
</evidence>
<sequence length="365" mass="36969">MTRRYDCADPGQRAEGLAAALAAVRAGELVVIPTDTVYGIGADAFTPFAVNALLDTKGRGRDVPVPVLVGSVRAANALVEELGPYGQDLIDAFWPGPLTLILRAGRSLSWDLGDTKGTVAVRMPLHPVALELLKESGPMAVSSANRTGAPPATTAAEAEEQLGDDVAVYLDGGPCADDIPSTIVDLTTAVPRVLRQGAIPVEKLRNVIGYVATDGGPAPKPSTTTTPADEPATATTTPADKPAGSTDEPEPAAAEPVVDKPEPTADKVEPTADKVEPTADKVEPTADKVEPVVDKAEPVATGTAPVEEPGSAPARTEDVSGERPVVPPAEGAVVTPAEGSAPAGPAPAPQASPAKKTDPEAGSAG</sequence>
<feature type="domain" description="YrdC-like" evidence="13">
    <location>
        <begin position="14"/>
        <end position="199"/>
    </location>
</feature>
<protein>
    <recommendedName>
        <fullName evidence="10">L-threonylcarbamoyladenylate synthase</fullName>
        <ecNumber evidence="3">2.7.7.87</ecNumber>
    </recommendedName>
    <alternativeName>
        <fullName evidence="10">L-threonylcarbamoyladenylate synthase</fullName>
    </alternativeName>
</protein>